<evidence type="ECO:0000313" key="1">
    <source>
        <dbReference type="EMBL" id="GFS80345.1"/>
    </source>
</evidence>
<gene>
    <name evidence="1" type="ORF">NPIL_176951</name>
</gene>
<evidence type="ECO:0000313" key="2">
    <source>
        <dbReference type="Proteomes" id="UP000887013"/>
    </source>
</evidence>
<dbReference type="AlphaFoldDB" id="A0A8X6T534"/>
<comment type="caution">
    <text evidence="1">The sequence shown here is derived from an EMBL/GenBank/DDBJ whole genome shotgun (WGS) entry which is preliminary data.</text>
</comment>
<name>A0A8X6T534_NEPPI</name>
<reference evidence="1" key="1">
    <citation type="submission" date="2020-08" db="EMBL/GenBank/DDBJ databases">
        <title>Multicomponent nature underlies the extraordinary mechanical properties of spider dragline silk.</title>
        <authorList>
            <person name="Kono N."/>
            <person name="Nakamura H."/>
            <person name="Mori M."/>
            <person name="Yoshida Y."/>
            <person name="Ohtoshi R."/>
            <person name="Malay A.D."/>
            <person name="Moran D.A.P."/>
            <person name="Tomita M."/>
            <person name="Numata K."/>
            <person name="Arakawa K."/>
        </authorList>
    </citation>
    <scope>NUCLEOTIDE SEQUENCE</scope>
</reference>
<protein>
    <submittedName>
        <fullName evidence="1">Uncharacterized protein</fullName>
    </submittedName>
</protein>
<dbReference type="EMBL" id="BMAW01051407">
    <property type="protein sequence ID" value="GFS80345.1"/>
    <property type="molecule type" value="Genomic_DNA"/>
</dbReference>
<feature type="non-terminal residue" evidence="1">
    <location>
        <position position="42"/>
    </location>
</feature>
<keyword evidence="2" id="KW-1185">Reference proteome</keyword>
<sequence>MPHINLGLRPSNERGRDSKGCEAMFKQNVRHILNQDLDMTRK</sequence>
<accession>A0A8X6T534</accession>
<proteinExistence type="predicted"/>
<organism evidence="1 2">
    <name type="scientific">Nephila pilipes</name>
    <name type="common">Giant wood spider</name>
    <name type="synonym">Nephila maculata</name>
    <dbReference type="NCBI Taxonomy" id="299642"/>
    <lineage>
        <taxon>Eukaryota</taxon>
        <taxon>Metazoa</taxon>
        <taxon>Ecdysozoa</taxon>
        <taxon>Arthropoda</taxon>
        <taxon>Chelicerata</taxon>
        <taxon>Arachnida</taxon>
        <taxon>Araneae</taxon>
        <taxon>Araneomorphae</taxon>
        <taxon>Entelegynae</taxon>
        <taxon>Araneoidea</taxon>
        <taxon>Nephilidae</taxon>
        <taxon>Nephila</taxon>
    </lineage>
</organism>
<dbReference type="Proteomes" id="UP000887013">
    <property type="component" value="Unassembled WGS sequence"/>
</dbReference>